<comment type="subcellular location">
    <subcellularLocation>
        <location evidence="1">Membrane</location>
        <topology evidence="1">Multi-pass membrane protein</topology>
    </subcellularLocation>
</comment>
<comment type="similarity">
    <text evidence="7">Belongs to the PGAP2IP family.</text>
</comment>
<dbReference type="InterPro" id="IPR057315">
    <property type="entry name" value="Exo_endo_phos_PGAP2IP_C"/>
</dbReference>
<dbReference type="GO" id="GO:0005783">
    <property type="term" value="C:endoplasmic reticulum"/>
    <property type="evidence" value="ECO:0007669"/>
    <property type="project" value="TreeGrafter"/>
</dbReference>
<name>A0AAE0WCY8_9BIVA</name>
<feature type="transmembrane region" description="Helical" evidence="11">
    <location>
        <begin position="75"/>
        <end position="92"/>
    </location>
</feature>
<dbReference type="InterPro" id="IPR053911">
    <property type="entry name" value="PGAP2IP_TM_2nd"/>
</dbReference>
<evidence type="ECO:0000256" key="10">
    <source>
        <dbReference type="ARBA" id="ARBA00083370"/>
    </source>
</evidence>
<evidence type="ECO:0000256" key="2">
    <source>
        <dbReference type="ARBA" id="ARBA00022692"/>
    </source>
</evidence>
<feature type="transmembrane region" description="Helical" evidence="11">
    <location>
        <begin position="124"/>
        <end position="142"/>
    </location>
</feature>
<feature type="transmembrane region" description="Helical" evidence="11">
    <location>
        <begin position="340"/>
        <end position="363"/>
    </location>
</feature>
<comment type="function">
    <text evidence="6">Involved in lipid remodeling during GPI-anchor maturation.</text>
</comment>
<reference evidence="15" key="1">
    <citation type="journal article" date="2021" name="Genome Biol. Evol.">
        <title>A High-Quality Reference Genome for a Parasitic Bivalve with Doubly Uniparental Inheritance (Bivalvia: Unionida).</title>
        <authorList>
            <person name="Smith C.H."/>
        </authorList>
    </citation>
    <scope>NUCLEOTIDE SEQUENCE</scope>
    <source>
        <strain evidence="15">CHS0354</strain>
    </source>
</reference>
<evidence type="ECO:0000256" key="9">
    <source>
        <dbReference type="ARBA" id="ARBA00070285"/>
    </source>
</evidence>
<dbReference type="FunFam" id="3.60.10.10:FF:000021">
    <property type="entry name" value="PGAP2-interacting protein isoform A"/>
    <property type="match status" value="1"/>
</dbReference>
<feature type="transmembrane region" description="Helical" evidence="11">
    <location>
        <begin position="288"/>
        <end position="304"/>
    </location>
</feature>
<comment type="subunit">
    <text evidence="8">Interacts with PGAP2/FRAG1.</text>
</comment>
<keyword evidence="5" id="KW-0325">Glycoprotein</keyword>
<evidence type="ECO:0000256" key="1">
    <source>
        <dbReference type="ARBA" id="ARBA00004141"/>
    </source>
</evidence>
<gene>
    <name evidence="15" type="ORF">CHS0354_039907</name>
</gene>
<evidence type="ECO:0000256" key="6">
    <source>
        <dbReference type="ARBA" id="ARBA00058459"/>
    </source>
</evidence>
<organism evidence="15 16">
    <name type="scientific">Potamilus streckersoni</name>
    <dbReference type="NCBI Taxonomy" id="2493646"/>
    <lineage>
        <taxon>Eukaryota</taxon>
        <taxon>Metazoa</taxon>
        <taxon>Spiralia</taxon>
        <taxon>Lophotrochozoa</taxon>
        <taxon>Mollusca</taxon>
        <taxon>Bivalvia</taxon>
        <taxon>Autobranchia</taxon>
        <taxon>Heteroconchia</taxon>
        <taxon>Palaeoheterodonta</taxon>
        <taxon>Unionida</taxon>
        <taxon>Unionoidea</taxon>
        <taxon>Unionidae</taxon>
        <taxon>Ambleminae</taxon>
        <taxon>Lampsilini</taxon>
        <taxon>Potamilus</taxon>
    </lineage>
</organism>
<feature type="transmembrane region" description="Helical" evidence="11">
    <location>
        <begin position="415"/>
        <end position="434"/>
    </location>
</feature>
<dbReference type="PANTHER" id="PTHR14859:SF1">
    <property type="entry name" value="PGAP2-INTERACTING PROTEIN"/>
    <property type="match status" value="1"/>
</dbReference>
<evidence type="ECO:0000256" key="11">
    <source>
        <dbReference type="SAM" id="Phobius"/>
    </source>
</evidence>
<accession>A0AAE0WCY8</accession>
<proteinExistence type="inferred from homology"/>
<evidence type="ECO:0000313" key="16">
    <source>
        <dbReference type="Proteomes" id="UP001195483"/>
    </source>
</evidence>
<dbReference type="Pfam" id="PF23022">
    <property type="entry name" value="6TM_1st_PGAP2IP"/>
    <property type="match status" value="1"/>
</dbReference>
<evidence type="ECO:0000259" key="14">
    <source>
        <dbReference type="Pfam" id="PF23226"/>
    </source>
</evidence>
<dbReference type="Gene3D" id="3.60.10.10">
    <property type="entry name" value="Endonuclease/exonuclease/phosphatase"/>
    <property type="match status" value="1"/>
</dbReference>
<dbReference type="SUPFAM" id="SSF56219">
    <property type="entry name" value="DNase I-like"/>
    <property type="match status" value="1"/>
</dbReference>
<evidence type="ECO:0000256" key="5">
    <source>
        <dbReference type="ARBA" id="ARBA00023180"/>
    </source>
</evidence>
<evidence type="ECO:0000256" key="8">
    <source>
        <dbReference type="ARBA" id="ARBA00063490"/>
    </source>
</evidence>
<dbReference type="GO" id="GO:0016020">
    <property type="term" value="C:membrane"/>
    <property type="evidence" value="ECO:0007669"/>
    <property type="project" value="UniProtKB-SubCell"/>
</dbReference>
<sequence>MEGKDRLSPKSKIENYSKEKKEEFSEARNNVNYDSYHTLCRETIHGYVFWSLFQGLGPMIWFYPLNELEISGYEAFAALWFLPIVTGVPLILRFIQNRWVLGFLRLLSVASLASFQAPTTLSRLFILAVGAGTSMLVFTATLWNPSKRIRCSTFWGLMLGLLAFVASRVWFTSLVPTWWDNQSNSVVIAVSIIAVIDTVVSGSDEVNPSETTPVKDLQRPYSLPTAFGFGSLLYLTHWCFGESSLILRWVVTGYPDSGPLPDFWGMAVLLCIGVGIYMSACRHMARSKLWWLLGTFSFGGLYYLPTWWGFTGGLILAIYTFSVWPEMIDRLTLCPPARTLMMVIVTYLVEIFFFVWTVAFNFVPGGVYTREHTDWLITAVMLGIGLGLFSGGSTGEESQTAYLKAKNTKMPSGKVNAVLFLLLTSGLTGFWSRYQPERYSHPELTSPKQFSAAIFTYHFGYDNKGWPSLERTAVLLNNTGADVVTLLESDASKPFLGNNDLGMWLGQRLGMYVDFGPATKDHTWGNLILSKYPIVKSKHHLLPSPHGELAPAITATINFSGSFVDFIVTHMGNDRDVLDRKLQAEFLANEIKNSPTHTVFLGYVTSSPGSRDYQTLLQVGGVKDIDETDRDRWCEYIMYKGLVRLGYARISHGGLSDTEVQVGKFEIPDDPHSYRDNTRVTTDKSKVKPDLHFNPVFGNLHHGHGYFSTNRFHMSTPKYFLP</sequence>
<feature type="transmembrane region" description="Helical" evidence="11">
    <location>
        <begin position="310"/>
        <end position="328"/>
    </location>
</feature>
<evidence type="ECO:0000256" key="4">
    <source>
        <dbReference type="ARBA" id="ARBA00023136"/>
    </source>
</evidence>
<feature type="transmembrane region" description="Helical" evidence="11">
    <location>
        <begin position="154"/>
        <end position="171"/>
    </location>
</feature>
<comment type="caution">
    <text evidence="15">The sequence shown here is derived from an EMBL/GenBank/DDBJ whole genome shotgun (WGS) entry which is preliminary data.</text>
</comment>
<dbReference type="EMBL" id="JAEAOA010002325">
    <property type="protein sequence ID" value="KAK3610126.1"/>
    <property type="molecule type" value="Genomic_DNA"/>
</dbReference>
<dbReference type="InterPro" id="IPR053912">
    <property type="entry name" value="PGAP2IP_TM_1nd"/>
</dbReference>
<dbReference type="Pfam" id="PF23226">
    <property type="entry name" value="Exo_endo_phos_PGAP2IP"/>
    <property type="match status" value="1"/>
</dbReference>
<dbReference type="InterPro" id="IPR036691">
    <property type="entry name" value="Endo/exonu/phosph_ase_sf"/>
</dbReference>
<evidence type="ECO:0000259" key="13">
    <source>
        <dbReference type="Pfam" id="PF23022"/>
    </source>
</evidence>
<reference evidence="15" key="2">
    <citation type="journal article" date="2021" name="Genome Biol. Evol.">
        <title>Developing a high-quality reference genome for a parasitic bivalve with doubly uniparental inheritance (Bivalvia: Unionida).</title>
        <authorList>
            <person name="Smith C.H."/>
        </authorList>
    </citation>
    <scope>NUCLEOTIDE SEQUENCE</scope>
    <source>
        <strain evidence="15">CHS0354</strain>
        <tissue evidence="15">Mantle</tissue>
    </source>
</reference>
<dbReference type="Proteomes" id="UP001195483">
    <property type="component" value="Unassembled WGS sequence"/>
</dbReference>
<reference evidence="15" key="3">
    <citation type="submission" date="2023-05" db="EMBL/GenBank/DDBJ databases">
        <authorList>
            <person name="Smith C.H."/>
        </authorList>
    </citation>
    <scope>NUCLEOTIDE SEQUENCE</scope>
    <source>
        <strain evidence="15">CHS0354</strain>
        <tissue evidence="15">Mantle</tissue>
    </source>
</reference>
<evidence type="ECO:0000256" key="7">
    <source>
        <dbReference type="ARBA" id="ARBA00060979"/>
    </source>
</evidence>
<keyword evidence="4 11" id="KW-0472">Membrane</keyword>
<keyword evidence="2 11" id="KW-0812">Transmembrane</keyword>
<feature type="transmembrane region" description="Helical" evidence="11">
    <location>
        <begin position="44"/>
        <end position="63"/>
    </location>
</feature>
<dbReference type="GO" id="GO:0006506">
    <property type="term" value="P:GPI anchor biosynthetic process"/>
    <property type="evidence" value="ECO:0007669"/>
    <property type="project" value="TreeGrafter"/>
</dbReference>
<keyword evidence="3 11" id="KW-1133">Transmembrane helix</keyword>
<protein>
    <recommendedName>
        <fullName evidence="9">PGAP2-interacting protein</fullName>
    </recommendedName>
    <alternativeName>
        <fullName evidence="10">Cell wall biogenesis protein 43 C-terminal homolog</fullName>
    </alternativeName>
</protein>
<dbReference type="PANTHER" id="PTHR14859">
    <property type="entry name" value="CALCOFLUOR WHITE HYPERSENSITIVE PROTEIN PRECURSOR"/>
    <property type="match status" value="1"/>
</dbReference>
<keyword evidence="16" id="KW-1185">Reference proteome</keyword>
<feature type="domain" description="PGAP2IP second transmembrane" evidence="12">
    <location>
        <begin position="220"/>
        <end position="391"/>
    </location>
</feature>
<dbReference type="Pfam" id="PF23021">
    <property type="entry name" value="6TM_2nd_PGAP2IP"/>
    <property type="match status" value="1"/>
</dbReference>
<evidence type="ECO:0000256" key="3">
    <source>
        <dbReference type="ARBA" id="ARBA00022989"/>
    </source>
</evidence>
<feature type="transmembrane region" description="Helical" evidence="11">
    <location>
        <begin position="99"/>
        <end position="118"/>
    </location>
</feature>
<feature type="transmembrane region" description="Helical" evidence="11">
    <location>
        <begin position="375"/>
        <end position="394"/>
    </location>
</feature>
<feature type="domain" description="PGAP2IP first transmembrane" evidence="13">
    <location>
        <begin position="47"/>
        <end position="185"/>
    </location>
</feature>
<evidence type="ECO:0000313" key="15">
    <source>
        <dbReference type="EMBL" id="KAK3610126.1"/>
    </source>
</evidence>
<dbReference type="AlphaFoldDB" id="A0AAE0WCY8"/>
<dbReference type="InterPro" id="IPR051916">
    <property type="entry name" value="GPI-anchor_lipid_remodeler"/>
</dbReference>
<feature type="transmembrane region" description="Helical" evidence="11">
    <location>
        <begin position="263"/>
        <end position="281"/>
    </location>
</feature>
<evidence type="ECO:0000259" key="12">
    <source>
        <dbReference type="Pfam" id="PF23021"/>
    </source>
</evidence>
<feature type="domain" description="PGAP2IP C-terminal nuclease-like" evidence="14">
    <location>
        <begin position="448"/>
        <end position="678"/>
    </location>
</feature>